<dbReference type="RefSeq" id="WP_021219402.1">
    <property type="nucleotide sequence ID" value="NZ_AP023081.1"/>
</dbReference>
<evidence type="ECO:0000256" key="2">
    <source>
        <dbReference type="SAM" id="SignalP"/>
    </source>
</evidence>
<feature type="signal peptide" evidence="2">
    <location>
        <begin position="1"/>
        <end position="29"/>
    </location>
</feature>
<dbReference type="AlphaFoldDB" id="A0AAU7Y4U0"/>
<feature type="chain" id="PRO_5043717195" evidence="2">
    <location>
        <begin position="30"/>
        <end position="135"/>
    </location>
</feature>
<evidence type="ECO:0000313" key="5">
    <source>
        <dbReference type="Proteomes" id="UP001064896"/>
    </source>
</evidence>
<sequence length="135" mass="14556">MYRSRMRPSLLAATTLTALLLAGIGQARAGVEMAGSASSYDNLAAVDSTSHGGQLTESNISVGDLKEMQKHINKLNQLSSDQADTISALRRQVDDLKRDSGSANDISGIQRGLDEQARKTDQLQRSLDDLARKVK</sequence>
<name>A0AAU7Y4U0_9PSED</name>
<organism evidence="4">
    <name type="scientific">Pseudomonas solani</name>
    <dbReference type="NCBI Taxonomy" id="2731552"/>
    <lineage>
        <taxon>Bacteria</taxon>
        <taxon>Pseudomonadati</taxon>
        <taxon>Pseudomonadota</taxon>
        <taxon>Gammaproteobacteria</taxon>
        <taxon>Pseudomonadales</taxon>
        <taxon>Pseudomonadaceae</taxon>
        <taxon>Pseudomonas</taxon>
    </lineage>
</organism>
<feature type="compositionally biased region" description="Basic and acidic residues" evidence="1">
    <location>
        <begin position="112"/>
        <end position="135"/>
    </location>
</feature>
<feature type="region of interest" description="Disordered" evidence="1">
    <location>
        <begin position="97"/>
        <end position="135"/>
    </location>
</feature>
<keyword evidence="5" id="KW-1185">Reference proteome</keyword>
<dbReference type="Proteomes" id="UP001064896">
    <property type="component" value="Chromosome"/>
</dbReference>
<evidence type="ECO:0000313" key="3">
    <source>
        <dbReference type="EMBL" id="BCD86670.1"/>
    </source>
</evidence>
<accession>A0AAU7Y4U0</accession>
<dbReference type="EMBL" id="CP158373">
    <property type="protein sequence ID" value="XBY65294.1"/>
    <property type="molecule type" value="Genomic_DNA"/>
</dbReference>
<reference evidence="4" key="2">
    <citation type="submission" date="2023-08" db="EMBL/GenBank/DDBJ databases">
        <title>Increased levels of nutrients transform a symbiont into a lethal pathobiont.</title>
        <authorList>
            <person name="Lachnit T."/>
            <person name="Ulrich L."/>
            <person name="Willmer F.M."/>
            <person name="Hasenbein T."/>
            <person name="Steiner L.X."/>
            <person name="Wolters M."/>
            <person name="Herbst E.M."/>
            <person name="Deines P."/>
        </authorList>
    </citation>
    <scope>NUCLEOTIDE SEQUENCE</scope>
    <source>
        <strain evidence="4">T3</strain>
    </source>
</reference>
<evidence type="ECO:0000256" key="1">
    <source>
        <dbReference type="SAM" id="MobiDB-lite"/>
    </source>
</evidence>
<keyword evidence="2" id="KW-0732">Signal</keyword>
<gene>
    <name evidence="4" type="ORF">ABS648_05855</name>
    <name evidence="3" type="ORF">PSm6_30770</name>
</gene>
<dbReference type="EMBL" id="AP023081">
    <property type="protein sequence ID" value="BCD86670.1"/>
    <property type="molecule type" value="Genomic_DNA"/>
</dbReference>
<reference evidence="3" key="1">
    <citation type="submission" date="2020-05" db="EMBL/GenBank/DDBJ databases">
        <title>Complete genome sequence of Pseudomonas sp. Sm006.</title>
        <authorList>
            <person name="Takeuchi K."/>
            <person name="Someya N."/>
        </authorList>
    </citation>
    <scope>NUCLEOTIDE SEQUENCE</scope>
    <source>
        <strain evidence="3">Sm006</strain>
    </source>
</reference>
<evidence type="ECO:0000313" key="4">
    <source>
        <dbReference type="EMBL" id="XBY65294.1"/>
    </source>
</evidence>
<protein>
    <submittedName>
        <fullName evidence="4">Uncharacterized protein</fullName>
    </submittedName>
</protein>
<proteinExistence type="predicted"/>